<evidence type="ECO:0000256" key="1">
    <source>
        <dbReference type="SAM" id="MobiDB-lite"/>
    </source>
</evidence>
<organism evidence="2 3">
    <name type="scientific">Nitrosovibrio tenuis</name>
    <dbReference type="NCBI Taxonomy" id="1233"/>
    <lineage>
        <taxon>Bacteria</taxon>
        <taxon>Pseudomonadati</taxon>
        <taxon>Pseudomonadota</taxon>
        <taxon>Betaproteobacteria</taxon>
        <taxon>Nitrosomonadales</taxon>
        <taxon>Nitrosomonadaceae</taxon>
        <taxon>Nitrosovibrio</taxon>
    </lineage>
</organism>
<sequence length="138" mass="15042">MHAWAVVHAPAYADLIAERGPPAAFCYPSFLFVLIRFKTDAYADIIMFGDVAQRLLKMMGHSGTVPSAILAEDVPAALDRLKRAIGPAKTAAKGRISEEKSDNGEDEQSVSLAYRALPLIELLTAAAKKKRDVMWEKG</sequence>
<gene>
    <name evidence="2" type="ORF">SAMN05216387_10256</name>
</gene>
<evidence type="ECO:0000313" key="3">
    <source>
        <dbReference type="Proteomes" id="UP000198620"/>
    </source>
</evidence>
<accession>A0A1H7I474</accession>
<dbReference type="EMBL" id="FOBH01000002">
    <property type="protein sequence ID" value="SEK57393.1"/>
    <property type="molecule type" value="Genomic_DNA"/>
</dbReference>
<dbReference type="Pfam" id="PF08895">
    <property type="entry name" value="DUF1840"/>
    <property type="match status" value="1"/>
</dbReference>
<dbReference type="Proteomes" id="UP000198620">
    <property type="component" value="Unassembled WGS sequence"/>
</dbReference>
<dbReference type="InterPro" id="IPR014991">
    <property type="entry name" value="DUF1840"/>
</dbReference>
<keyword evidence="3" id="KW-1185">Reference proteome</keyword>
<reference evidence="2 3" key="1">
    <citation type="submission" date="2016-10" db="EMBL/GenBank/DDBJ databases">
        <authorList>
            <person name="de Groot N.N."/>
        </authorList>
    </citation>
    <scope>NUCLEOTIDE SEQUENCE [LARGE SCALE GENOMIC DNA]</scope>
    <source>
        <strain evidence="2 3">Nv1</strain>
    </source>
</reference>
<name>A0A1H7I474_9PROT</name>
<feature type="region of interest" description="Disordered" evidence="1">
    <location>
        <begin position="89"/>
        <end position="108"/>
    </location>
</feature>
<evidence type="ECO:0008006" key="4">
    <source>
        <dbReference type="Google" id="ProtNLM"/>
    </source>
</evidence>
<dbReference type="STRING" id="1233.SAMN05216387_10256"/>
<protein>
    <recommendedName>
        <fullName evidence="4">DUF1840 domain-containing protein</fullName>
    </recommendedName>
</protein>
<proteinExistence type="predicted"/>
<dbReference type="AlphaFoldDB" id="A0A1H7I474"/>
<evidence type="ECO:0000313" key="2">
    <source>
        <dbReference type="EMBL" id="SEK57393.1"/>
    </source>
</evidence>